<evidence type="ECO:0000313" key="1">
    <source>
        <dbReference type="EMBL" id="AGX44455.1"/>
    </source>
</evidence>
<protein>
    <submittedName>
        <fullName evidence="1">Uncharacterized protein</fullName>
    </submittedName>
</protein>
<accession>U5MV52</accession>
<dbReference type="EMBL" id="CP006721">
    <property type="protein sequence ID" value="AGX44455.1"/>
    <property type="molecule type" value="Genomic_DNA"/>
</dbReference>
<proteinExistence type="predicted"/>
<dbReference type="HOGENOM" id="CLU_3249667_0_0_9"/>
<keyword evidence="2" id="KW-1185">Reference proteome</keyword>
<evidence type="ECO:0000313" key="2">
    <source>
        <dbReference type="Proteomes" id="UP000017118"/>
    </source>
</evidence>
<dbReference type="Proteomes" id="UP000017118">
    <property type="component" value="Chromosome"/>
</dbReference>
<dbReference type="PATRIC" id="fig|1345695.3.peg.3479"/>
<name>U5MV52_CLOSA</name>
<sequence length="42" mass="5090">MKNNKINRKRNYEHGAAIFYLKYCTLCRFDALFSIICFLKIE</sequence>
<dbReference type="KEGG" id="csb:CLSA_c34940"/>
<dbReference type="AlphaFoldDB" id="U5MV52"/>
<reference evidence="1 2" key="1">
    <citation type="journal article" date="2013" name="Genome Announc.">
        <title>Complete Genome Sequence of the Solvent Producer Clostridium saccharobutylicum NCP262 (DSM 13864).</title>
        <authorList>
            <person name="Poehlein A."/>
            <person name="Hartwich K."/>
            <person name="Krabben P."/>
            <person name="Ehrenreich A."/>
            <person name="Liebl W."/>
            <person name="Durre P."/>
            <person name="Gottschalk G."/>
            <person name="Daniel R."/>
        </authorList>
    </citation>
    <scope>NUCLEOTIDE SEQUENCE [LARGE SCALE GENOMIC DNA]</scope>
    <source>
        <strain evidence="1">DSM 13864</strain>
    </source>
</reference>
<gene>
    <name evidence="1" type="ORF">CLSA_c34940</name>
</gene>
<organism evidence="1 2">
    <name type="scientific">Clostridium saccharobutylicum DSM 13864</name>
    <dbReference type="NCBI Taxonomy" id="1345695"/>
    <lineage>
        <taxon>Bacteria</taxon>
        <taxon>Bacillati</taxon>
        <taxon>Bacillota</taxon>
        <taxon>Clostridia</taxon>
        <taxon>Eubacteriales</taxon>
        <taxon>Clostridiaceae</taxon>
        <taxon>Clostridium</taxon>
    </lineage>
</organism>